<dbReference type="RefSeq" id="WP_110313279.1">
    <property type="nucleotide sequence ID" value="NZ_QJKC01000006.1"/>
</dbReference>
<dbReference type="GO" id="GO:0009279">
    <property type="term" value="C:cell outer membrane"/>
    <property type="evidence" value="ECO:0007669"/>
    <property type="project" value="UniProtKB-SubCell"/>
</dbReference>
<gene>
    <name evidence="6" type="ORF">DFR38_106203</name>
</gene>
<reference evidence="6 7" key="1">
    <citation type="submission" date="2018-05" db="EMBL/GenBank/DDBJ databases">
        <title>Genomic Encyclopedia of Type Strains, Phase IV (KMG-IV): sequencing the most valuable type-strain genomes for metagenomic binning, comparative biology and taxonomic classification.</title>
        <authorList>
            <person name="Goeker M."/>
        </authorList>
    </citation>
    <scope>NUCLEOTIDE SEQUENCE [LARGE SCALE GENOMIC DNA]</scope>
    <source>
        <strain evidence="6 7">DSM 25134</strain>
    </source>
</reference>
<dbReference type="Pfam" id="PF00691">
    <property type="entry name" value="OmpA"/>
    <property type="match status" value="1"/>
</dbReference>
<dbReference type="CDD" id="cd07185">
    <property type="entry name" value="OmpA_C-like"/>
    <property type="match status" value="1"/>
</dbReference>
<evidence type="ECO:0000256" key="1">
    <source>
        <dbReference type="ARBA" id="ARBA00004442"/>
    </source>
</evidence>
<dbReference type="SUPFAM" id="SSF103088">
    <property type="entry name" value="OmpA-like"/>
    <property type="match status" value="1"/>
</dbReference>
<feature type="transmembrane region" description="Helical" evidence="4">
    <location>
        <begin position="29"/>
        <end position="48"/>
    </location>
</feature>
<keyword evidence="2 3" id="KW-0472">Membrane</keyword>
<evidence type="ECO:0000256" key="4">
    <source>
        <dbReference type="SAM" id="Phobius"/>
    </source>
</evidence>
<keyword evidence="4" id="KW-1133">Transmembrane helix</keyword>
<keyword evidence="4" id="KW-0812">Transmembrane</keyword>
<comment type="caution">
    <text evidence="6">The sequence shown here is derived from an EMBL/GenBank/DDBJ whole genome shotgun (WGS) entry which is preliminary data.</text>
</comment>
<organism evidence="6 7">
    <name type="scientific">Aquitalea magnusonii</name>
    <dbReference type="NCBI Taxonomy" id="332411"/>
    <lineage>
        <taxon>Bacteria</taxon>
        <taxon>Pseudomonadati</taxon>
        <taxon>Pseudomonadota</taxon>
        <taxon>Betaproteobacteria</taxon>
        <taxon>Neisseriales</taxon>
        <taxon>Chromobacteriaceae</taxon>
        <taxon>Aquitalea</taxon>
    </lineage>
</organism>
<evidence type="ECO:0000256" key="2">
    <source>
        <dbReference type="ARBA" id="ARBA00023136"/>
    </source>
</evidence>
<evidence type="ECO:0000313" key="7">
    <source>
        <dbReference type="Proteomes" id="UP000248395"/>
    </source>
</evidence>
<feature type="domain" description="OmpA-like" evidence="5">
    <location>
        <begin position="404"/>
        <end position="522"/>
    </location>
</feature>
<protein>
    <submittedName>
        <fullName evidence="6">OmpA family protein</fullName>
    </submittedName>
</protein>
<evidence type="ECO:0000259" key="5">
    <source>
        <dbReference type="PROSITE" id="PS51123"/>
    </source>
</evidence>
<accession>A0A318JML9</accession>
<dbReference type="InterPro" id="IPR006664">
    <property type="entry name" value="OMP_bac"/>
</dbReference>
<evidence type="ECO:0000256" key="3">
    <source>
        <dbReference type="PROSITE-ProRule" id="PRU00473"/>
    </source>
</evidence>
<name>A0A318JML9_9NEIS</name>
<dbReference type="PANTHER" id="PTHR30329:SF20">
    <property type="entry name" value="EXPORTED PROTEIN"/>
    <property type="match status" value="1"/>
</dbReference>
<dbReference type="PANTHER" id="PTHR30329">
    <property type="entry name" value="STATOR ELEMENT OF FLAGELLAR MOTOR COMPLEX"/>
    <property type="match status" value="1"/>
</dbReference>
<comment type="subcellular location">
    <subcellularLocation>
        <location evidence="1">Cell outer membrane</location>
    </subcellularLocation>
</comment>
<dbReference type="OrthoDB" id="345640at2"/>
<sequence>MPRILWHGLFPPMVLTLGLLLIWRSLPLTTLSAALLSLPWLLLMLLWWQRGLRQANTGTDRTIDVVLVGGPAASDLMQGHASREGLHQRWLWLADPEQLAGWQAGHYRVCGLLLVVNADQPLAAATDPALSAWQRAWQHAQQQLGHPLPAALLVIAAFPAQAGSLQPANPAIAPATDYPAAQQAIAQQGRAMETETWHSSVENRQQAVHNSIALQWLLQHTAAQLLPALLPQQSARGGPALHAIGWMCAGELTGDSPWQQAANQASQLRLRAQQPATPPQALPLPEALLASFPARLSCPPSLQGLAWLLTTAALFFTAFATSSAWNNHLLIQQSEARLRAFQILKPTQEPLRGRAAQTLQAWQNHLNSLATDGIPLRLDLGLYQGHALASISNEALRHYQPPAPKREVVRLDTTALFDSGKAVLKPQAKLALQSVLVWLQANPGKRVLIDGHTDNPGNAASNLQLSLARAEAVRSWLVTATTFPITHFAVQGLGDTQPLDSNDDATGRSKNRRVEITLIEPPGKTR</sequence>
<keyword evidence="7" id="KW-1185">Reference proteome</keyword>
<dbReference type="InterPro" id="IPR006665">
    <property type="entry name" value="OmpA-like"/>
</dbReference>
<dbReference type="PROSITE" id="PS51123">
    <property type="entry name" value="OMPA_2"/>
    <property type="match status" value="1"/>
</dbReference>
<dbReference type="InterPro" id="IPR036737">
    <property type="entry name" value="OmpA-like_sf"/>
</dbReference>
<dbReference type="PRINTS" id="PR01021">
    <property type="entry name" value="OMPADOMAIN"/>
</dbReference>
<dbReference type="AlphaFoldDB" id="A0A318JML9"/>
<dbReference type="EMBL" id="QJKC01000006">
    <property type="protein sequence ID" value="PXX48826.1"/>
    <property type="molecule type" value="Genomic_DNA"/>
</dbReference>
<evidence type="ECO:0000313" key="6">
    <source>
        <dbReference type="EMBL" id="PXX48826.1"/>
    </source>
</evidence>
<proteinExistence type="predicted"/>
<dbReference type="Proteomes" id="UP000248395">
    <property type="component" value="Unassembled WGS sequence"/>
</dbReference>
<dbReference type="InterPro" id="IPR050330">
    <property type="entry name" value="Bact_OuterMem_StrucFunc"/>
</dbReference>
<dbReference type="Gene3D" id="3.30.1330.60">
    <property type="entry name" value="OmpA-like domain"/>
    <property type="match status" value="1"/>
</dbReference>
<feature type="transmembrane region" description="Helical" evidence="4">
    <location>
        <begin position="5"/>
        <end position="23"/>
    </location>
</feature>